<keyword evidence="6" id="KW-1185">Reference proteome</keyword>
<proteinExistence type="predicted"/>
<dbReference type="Pfam" id="PF00356">
    <property type="entry name" value="LacI"/>
    <property type="match status" value="1"/>
</dbReference>
<organism evidence="5 6">
    <name type="scientific">Rhodothermus profundi</name>
    <dbReference type="NCBI Taxonomy" id="633813"/>
    <lineage>
        <taxon>Bacteria</taxon>
        <taxon>Pseudomonadati</taxon>
        <taxon>Rhodothermota</taxon>
        <taxon>Rhodothermia</taxon>
        <taxon>Rhodothermales</taxon>
        <taxon>Rhodothermaceae</taxon>
        <taxon>Rhodothermus</taxon>
    </lineage>
</organism>
<dbReference type="Pfam" id="PF13377">
    <property type="entry name" value="Peripla_BP_3"/>
    <property type="match status" value="1"/>
</dbReference>
<dbReference type="InterPro" id="IPR046335">
    <property type="entry name" value="LacI/GalR-like_sensor"/>
</dbReference>
<accession>A0A1M6R8L0</accession>
<dbReference type="PROSITE" id="PS50932">
    <property type="entry name" value="HTH_LACI_2"/>
    <property type="match status" value="1"/>
</dbReference>
<dbReference type="CDD" id="cd01392">
    <property type="entry name" value="HTH_LacI"/>
    <property type="match status" value="1"/>
</dbReference>
<reference evidence="6" key="1">
    <citation type="submission" date="2016-11" db="EMBL/GenBank/DDBJ databases">
        <authorList>
            <person name="Varghese N."/>
            <person name="Submissions S."/>
        </authorList>
    </citation>
    <scope>NUCLEOTIDE SEQUENCE [LARGE SCALE GENOMIC DNA]</scope>
    <source>
        <strain evidence="6">DSM 22212</strain>
    </source>
</reference>
<dbReference type="SUPFAM" id="SSF47413">
    <property type="entry name" value="lambda repressor-like DNA-binding domains"/>
    <property type="match status" value="1"/>
</dbReference>
<sequence length="339" mass="38138">MEKLTIDQVASLACVSRSVVSRVLNNHPNVSEEARRRVLEVIKKYNYRPSSVARSLATRRTYEICILTPRRGNEALANGFWTLLHLGIFEQCIQRGYFVSLSMLSGDAEAELEDRLLHEHSFDGFVLLTSEVAERVIESLRERDIPAVLVGHDRAYPDISSVDVDNFGGAYRAVRHLCRLGHRRVAAILGNLELQETRDRQAGYLQALRDAHAEMQELLIEIGDYSQRSGYEIMRRWLERGPDFSAVFCASDTMAIGALLALYEAGVRVPEQMAVVGFDDLPVSQYTCPPLTTVRQPIYEKGRWAANILIDQIEGRKRLAVHANLQAELVVRRSCGAVA</sequence>
<dbReference type="STRING" id="633813.SAMN04488087_0747"/>
<dbReference type="SUPFAM" id="SSF53822">
    <property type="entry name" value="Periplasmic binding protein-like I"/>
    <property type="match status" value="1"/>
</dbReference>
<dbReference type="InterPro" id="IPR000843">
    <property type="entry name" value="HTH_LacI"/>
</dbReference>
<evidence type="ECO:0000313" key="6">
    <source>
        <dbReference type="Proteomes" id="UP000185812"/>
    </source>
</evidence>
<keyword evidence="1" id="KW-0805">Transcription regulation</keyword>
<dbReference type="RefSeq" id="WP_072714633.1">
    <property type="nucleotide sequence ID" value="NZ_FRAU01000002.1"/>
</dbReference>
<dbReference type="GO" id="GO:0003700">
    <property type="term" value="F:DNA-binding transcription factor activity"/>
    <property type="evidence" value="ECO:0007669"/>
    <property type="project" value="TreeGrafter"/>
</dbReference>
<dbReference type="PANTHER" id="PTHR30146:SF109">
    <property type="entry name" value="HTH-TYPE TRANSCRIPTIONAL REGULATOR GALS"/>
    <property type="match status" value="1"/>
</dbReference>
<dbReference type="OrthoDB" id="9768806at2"/>
<protein>
    <submittedName>
        <fullName evidence="5">Transcriptional regulator, LacI family</fullName>
    </submittedName>
</protein>
<keyword evidence="2" id="KW-0238">DNA-binding</keyword>
<evidence type="ECO:0000256" key="2">
    <source>
        <dbReference type="ARBA" id="ARBA00023125"/>
    </source>
</evidence>
<gene>
    <name evidence="5" type="ORF">SAMN04488087_0747</name>
</gene>
<evidence type="ECO:0000256" key="1">
    <source>
        <dbReference type="ARBA" id="ARBA00023015"/>
    </source>
</evidence>
<dbReference type="CDD" id="cd06267">
    <property type="entry name" value="PBP1_LacI_sugar_binding-like"/>
    <property type="match status" value="1"/>
</dbReference>
<dbReference type="EMBL" id="FRAU01000002">
    <property type="protein sequence ID" value="SHK28809.1"/>
    <property type="molecule type" value="Genomic_DNA"/>
</dbReference>
<feature type="domain" description="HTH lacI-type" evidence="4">
    <location>
        <begin position="4"/>
        <end position="58"/>
    </location>
</feature>
<dbReference type="PANTHER" id="PTHR30146">
    <property type="entry name" value="LACI-RELATED TRANSCRIPTIONAL REPRESSOR"/>
    <property type="match status" value="1"/>
</dbReference>
<name>A0A1M6R8L0_9BACT</name>
<dbReference type="GO" id="GO:0000976">
    <property type="term" value="F:transcription cis-regulatory region binding"/>
    <property type="evidence" value="ECO:0007669"/>
    <property type="project" value="TreeGrafter"/>
</dbReference>
<dbReference type="InterPro" id="IPR010982">
    <property type="entry name" value="Lambda_DNA-bd_dom_sf"/>
</dbReference>
<dbReference type="AlphaFoldDB" id="A0A1M6R8L0"/>
<evidence type="ECO:0000259" key="4">
    <source>
        <dbReference type="PROSITE" id="PS50932"/>
    </source>
</evidence>
<dbReference type="Proteomes" id="UP000185812">
    <property type="component" value="Unassembled WGS sequence"/>
</dbReference>
<dbReference type="InterPro" id="IPR028082">
    <property type="entry name" value="Peripla_BP_I"/>
</dbReference>
<evidence type="ECO:0000313" key="5">
    <source>
        <dbReference type="EMBL" id="SHK28809.1"/>
    </source>
</evidence>
<keyword evidence="3" id="KW-0804">Transcription</keyword>
<evidence type="ECO:0000256" key="3">
    <source>
        <dbReference type="ARBA" id="ARBA00023163"/>
    </source>
</evidence>
<dbReference type="SMART" id="SM00354">
    <property type="entry name" value="HTH_LACI"/>
    <property type="match status" value="1"/>
</dbReference>
<dbReference type="Gene3D" id="1.10.260.40">
    <property type="entry name" value="lambda repressor-like DNA-binding domains"/>
    <property type="match status" value="1"/>
</dbReference>
<dbReference type="Gene3D" id="3.40.50.2300">
    <property type="match status" value="2"/>
</dbReference>